<evidence type="ECO:0000313" key="6">
    <source>
        <dbReference type="EMBL" id="KAG8506007.1"/>
    </source>
</evidence>
<accession>A0A8J5ZTN7</accession>
<evidence type="ECO:0000256" key="3">
    <source>
        <dbReference type="PROSITE-ProRule" id="PRU00121"/>
    </source>
</evidence>
<reference evidence="6" key="1">
    <citation type="journal article" date="2021" name="Evol. Appl.">
        <title>The genome of the Pyrenean desman and the effects of bottlenecks and inbreeding on the genomic landscape of an endangered species.</title>
        <authorList>
            <person name="Escoda L."/>
            <person name="Castresana J."/>
        </authorList>
    </citation>
    <scope>NUCLEOTIDE SEQUENCE</scope>
    <source>
        <strain evidence="6">IBE-C5619</strain>
    </source>
</reference>
<feature type="disulfide bond" evidence="3">
    <location>
        <begin position="11"/>
        <end position="88"/>
    </location>
</feature>
<dbReference type="SUPFAM" id="SSF57440">
    <property type="entry name" value="Kringle-like"/>
    <property type="match status" value="2"/>
</dbReference>
<dbReference type="EMBL" id="JAGFMF010012193">
    <property type="protein sequence ID" value="KAG8506007.1"/>
    <property type="molecule type" value="Genomic_DNA"/>
</dbReference>
<evidence type="ECO:0000256" key="2">
    <source>
        <dbReference type="ARBA" id="ARBA00023157"/>
    </source>
</evidence>
<evidence type="ECO:0000313" key="7">
    <source>
        <dbReference type="Proteomes" id="UP000700334"/>
    </source>
</evidence>
<dbReference type="InterPro" id="IPR038178">
    <property type="entry name" value="Kringle_sf"/>
</dbReference>
<dbReference type="AlphaFoldDB" id="A0A8J5ZTN7"/>
<name>A0A8J5ZTN7_GALPY</name>
<dbReference type="InterPro" id="IPR050759">
    <property type="entry name" value="Serine_protease_kringle"/>
</dbReference>
<dbReference type="PANTHER" id="PTHR24261">
    <property type="entry name" value="PLASMINOGEN-RELATED"/>
    <property type="match status" value="1"/>
</dbReference>
<dbReference type="FunFam" id="2.40.20.10:FF:000025">
    <property type="entry name" value="Plasminogen"/>
    <property type="match status" value="1"/>
</dbReference>
<evidence type="ECO:0000256" key="1">
    <source>
        <dbReference type="ARBA" id="ARBA00022572"/>
    </source>
</evidence>
<comment type="caution">
    <text evidence="3">Lacks conserved residue(s) required for the propagation of feature annotation.</text>
</comment>
<keyword evidence="7" id="KW-1185">Reference proteome</keyword>
<proteinExistence type="predicted"/>
<comment type="caution">
    <text evidence="6">The sequence shown here is derived from an EMBL/GenBank/DDBJ whole genome shotgun (WGS) entry which is preliminary data.</text>
</comment>
<dbReference type="PROSITE" id="PS50070">
    <property type="entry name" value="KRINGLE_2"/>
    <property type="match status" value="2"/>
</dbReference>
<feature type="domain" description="Kringle" evidence="5">
    <location>
        <begin position="10"/>
        <end position="88"/>
    </location>
</feature>
<sequence length="215" mass="23854">TPKQSAADQDCYQGNGASYRGTADTTLTGRKCQAWSSMAPHQHNWTAEAYPDADLSMNYCRNPSGDPSPWCFTTDPEVRWEYCRLTRCSETDKGIPGSRTGTPVPGVQETSPPGTTVVQDCYQGNGESYRGTAATTLTGRKCQAWSSMAPHEHQWTAEAYPNAYVFDPNHRHQQTSEILGRAQHQLISKETILLGLEHELLQESIGRGEPLVFHH</sequence>
<dbReference type="GO" id="GO:0004175">
    <property type="term" value="F:endopeptidase activity"/>
    <property type="evidence" value="ECO:0007669"/>
    <property type="project" value="TreeGrafter"/>
</dbReference>
<feature type="disulfide bond" evidence="3">
    <location>
        <begin position="32"/>
        <end position="71"/>
    </location>
</feature>
<feature type="disulfide bond" evidence="3">
    <location>
        <begin position="60"/>
        <end position="83"/>
    </location>
</feature>
<feature type="domain" description="Kringle" evidence="5">
    <location>
        <begin position="120"/>
        <end position="170"/>
    </location>
</feature>
<dbReference type="PRINTS" id="PR00018">
    <property type="entry name" value="KRINGLE"/>
</dbReference>
<dbReference type="OrthoDB" id="41905at2759"/>
<evidence type="ECO:0000259" key="5">
    <source>
        <dbReference type="PROSITE" id="PS50070"/>
    </source>
</evidence>
<dbReference type="Pfam" id="PF00051">
    <property type="entry name" value="Kringle"/>
    <property type="match status" value="2"/>
</dbReference>
<keyword evidence="2 3" id="KW-1015">Disulfide bond</keyword>
<dbReference type="SMART" id="SM00130">
    <property type="entry name" value="KR"/>
    <property type="match status" value="2"/>
</dbReference>
<keyword evidence="1 3" id="KW-0420">Kringle</keyword>
<organism evidence="6 7">
    <name type="scientific">Galemys pyrenaicus</name>
    <name type="common">Iberian desman</name>
    <name type="synonym">Pyrenean desman</name>
    <dbReference type="NCBI Taxonomy" id="202257"/>
    <lineage>
        <taxon>Eukaryota</taxon>
        <taxon>Metazoa</taxon>
        <taxon>Chordata</taxon>
        <taxon>Craniata</taxon>
        <taxon>Vertebrata</taxon>
        <taxon>Euteleostomi</taxon>
        <taxon>Mammalia</taxon>
        <taxon>Eutheria</taxon>
        <taxon>Laurasiatheria</taxon>
        <taxon>Eulipotyphla</taxon>
        <taxon>Talpidae</taxon>
        <taxon>Galemys</taxon>
    </lineage>
</organism>
<dbReference type="GO" id="GO:0006508">
    <property type="term" value="P:proteolysis"/>
    <property type="evidence" value="ECO:0007669"/>
    <property type="project" value="TreeGrafter"/>
</dbReference>
<dbReference type="PANTHER" id="PTHR24261:SF2">
    <property type="entry name" value="LIPOPROTEIN(A)"/>
    <property type="match status" value="1"/>
</dbReference>
<dbReference type="GO" id="GO:0005615">
    <property type="term" value="C:extracellular space"/>
    <property type="evidence" value="ECO:0007669"/>
    <property type="project" value="TreeGrafter"/>
</dbReference>
<feature type="region of interest" description="Disordered" evidence="4">
    <location>
        <begin position="94"/>
        <end position="114"/>
    </location>
</feature>
<dbReference type="Proteomes" id="UP000700334">
    <property type="component" value="Unassembled WGS sequence"/>
</dbReference>
<dbReference type="PROSITE" id="PS00021">
    <property type="entry name" value="KRINGLE_1"/>
    <property type="match status" value="1"/>
</dbReference>
<protein>
    <submittedName>
        <fullName evidence="6">Apolipoprotein(A)</fullName>
    </submittedName>
</protein>
<dbReference type="CDD" id="cd00108">
    <property type="entry name" value="KR"/>
    <property type="match status" value="1"/>
</dbReference>
<evidence type="ECO:0000256" key="4">
    <source>
        <dbReference type="SAM" id="MobiDB-lite"/>
    </source>
</evidence>
<gene>
    <name evidence="6" type="ORF">J0S82_011686</name>
</gene>
<dbReference type="InterPro" id="IPR013806">
    <property type="entry name" value="Kringle-like"/>
</dbReference>
<dbReference type="GO" id="GO:0005102">
    <property type="term" value="F:signaling receptor binding"/>
    <property type="evidence" value="ECO:0007669"/>
    <property type="project" value="TreeGrafter"/>
</dbReference>
<feature type="non-terminal residue" evidence="6">
    <location>
        <position position="215"/>
    </location>
</feature>
<dbReference type="InterPro" id="IPR018056">
    <property type="entry name" value="Kringle_CS"/>
</dbReference>
<dbReference type="Gene3D" id="2.40.20.10">
    <property type="entry name" value="Plasminogen Kringle 4"/>
    <property type="match status" value="2"/>
</dbReference>
<dbReference type="InterPro" id="IPR000001">
    <property type="entry name" value="Kringle"/>
</dbReference>